<keyword evidence="8" id="KW-0406">Ion transport</keyword>
<evidence type="ECO:0000313" key="9">
    <source>
        <dbReference type="EMBL" id="BBH18066.1"/>
    </source>
</evidence>
<dbReference type="EMBL" id="AP019307">
    <property type="protein sequence ID" value="BBH18066.1"/>
    <property type="molecule type" value="Genomic_DNA"/>
</dbReference>
<evidence type="ECO:0000256" key="4">
    <source>
        <dbReference type="ARBA" id="ARBA00022475"/>
    </source>
</evidence>
<dbReference type="InterPro" id="IPR045861">
    <property type="entry name" value="CorA_cytoplasmic_dom"/>
</dbReference>
<dbReference type="SUPFAM" id="SSF143865">
    <property type="entry name" value="CorA soluble domain-like"/>
    <property type="match status" value="1"/>
</dbReference>
<dbReference type="OrthoDB" id="9803416at2"/>
<evidence type="ECO:0000256" key="6">
    <source>
        <dbReference type="ARBA" id="ARBA00022989"/>
    </source>
</evidence>
<accession>A0A3G9II92</accession>
<dbReference type="InterPro" id="IPR004488">
    <property type="entry name" value="Mg/Co-transport_prot_CorA"/>
</dbReference>
<dbReference type="InterPro" id="IPR002523">
    <property type="entry name" value="MgTranspt_CorA/ZnTranspt_ZntB"/>
</dbReference>
<keyword evidence="7 8" id="KW-0472">Membrane</keyword>
<reference evidence="9 10" key="1">
    <citation type="submission" date="2018-11" db="EMBL/GenBank/DDBJ databases">
        <title>Complete genome sequence of Nocardioides baekrokdamisoli strain KCTC 39748.</title>
        <authorList>
            <person name="Kang S.W."/>
            <person name="Lee K.C."/>
            <person name="Kim K.K."/>
            <person name="Kim J.S."/>
            <person name="Kim D.S."/>
            <person name="Ko S.H."/>
            <person name="Yang S.H."/>
            <person name="Shin Y.K."/>
            <person name="Lee J.S."/>
        </authorList>
    </citation>
    <scope>NUCLEOTIDE SEQUENCE [LARGE SCALE GENOMIC DNA]</scope>
    <source>
        <strain evidence="9 10">KCTC 39748</strain>
    </source>
</reference>
<feature type="transmembrane region" description="Helical" evidence="8">
    <location>
        <begin position="292"/>
        <end position="312"/>
    </location>
</feature>
<dbReference type="Pfam" id="PF01544">
    <property type="entry name" value="CorA"/>
    <property type="match status" value="1"/>
</dbReference>
<dbReference type="AlphaFoldDB" id="A0A3G9II92"/>
<gene>
    <name evidence="9" type="primary">yfjQ</name>
    <name evidence="8" type="synonym">corA</name>
    <name evidence="9" type="ORF">Back2_23530</name>
</gene>
<keyword evidence="8" id="KW-0460">Magnesium</keyword>
<evidence type="ECO:0000256" key="5">
    <source>
        <dbReference type="ARBA" id="ARBA00022692"/>
    </source>
</evidence>
<organism evidence="9 10">
    <name type="scientific">Nocardioides baekrokdamisoli</name>
    <dbReference type="NCBI Taxonomy" id="1804624"/>
    <lineage>
        <taxon>Bacteria</taxon>
        <taxon>Bacillati</taxon>
        <taxon>Actinomycetota</taxon>
        <taxon>Actinomycetes</taxon>
        <taxon>Propionibacteriales</taxon>
        <taxon>Nocardioidaceae</taxon>
        <taxon>Nocardioides</taxon>
    </lineage>
</organism>
<proteinExistence type="inferred from homology"/>
<dbReference type="GO" id="GO:0000287">
    <property type="term" value="F:magnesium ion binding"/>
    <property type="evidence" value="ECO:0007669"/>
    <property type="project" value="TreeGrafter"/>
</dbReference>
<evidence type="ECO:0000256" key="1">
    <source>
        <dbReference type="ARBA" id="ARBA00004651"/>
    </source>
</evidence>
<name>A0A3G9II92_9ACTN</name>
<dbReference type="InterPro" id="IPR045863">
    <property type="entry name" value="CorA_TM1_TM2"/>
</dbReference>
<evidence type="ECO:0000256" key="3">
    <source>
        <dbReference type="ARBA" id="ARBA00022448"/>
    </source>
</evidence>
<keyword evidence="6 8" id="KW-1133">Transmembrane helix</keyword>
<keyword evidence="5 8" id="KW-0812">Transmembrane</keyword>
<dbReference type="GO" id="GO:0015095">
    <property type="term" value="F:magnesium ion transmembrane transporter activity"/>
    <property type="evidence" value="ECO:0007669"/>
    <property type="project" value="UniProtKB-UniRule"/>
</dbReference>
<dbReference type="CDD" id="cd12822">
    <property type="entry name" value="TmCorA-like"/>
    <property type="match status" value="1"/>
</dbReference>
<dbReference type="PANTHER" id="PTHR46494">
    <property type="entry name" value="CORA FAMILY METAL ION TRANSPORTER (EUROFUNG)"/>
    <property type="match status" value="1"/>
</dbReference>
<comment type="similarity">
    <text evidence="2 8">Belongs to the CorA metal ion transporter (MIT) (TC 1.A.35) family.</text>
</comment>
<keyword evidence="10" id="KW-1185">Reference proteome</keyword>
<evidence type="ECO:0000256" key="7">
    <source>
        <dbReference type="ARBA" id="ARBA00023136"/>
    </source>
</evidence>
<dbReference type="RefSeq" id="WP_125569426.1">
    <property type="nucleotide sequence ID" value="NZ_AP019307.1"/>
</dbReference>
<dbReference type="NCBIfam" id="TIGR00383">
    <property type="entry name" value="corA"/>
    <property type="match status" value="1"/>
</dbReference>
<dbReference type="GO" id="GO:0005886">
    <property type="term" value="C:plasma membrane"/>
    <property type="evidence" value="ECO:0007669"/>
    <property type="project" value="UniProtKB-SubCell"/>
</dbReference>
<dbReference type="PANTHER" id="PTHR46494:SF1">
    <property type="entry name" value="CORA FAMILY METAL ION TRANSPORTER (EUROFUNG)"/>
    <property type="match status" value="1"/>
</dbReference>
<dbReference type="GO" id="GO:0050897">
    <property type="term" value="F:cobalt ion binding"/>
    <property type="evidence" value="ECO:0007669"/>
    <property type="project" value="TreeGrafter"/>
</dbReference>
<dbReference type="FunFam" id="1.20.58.340:FF:000012">
    <property type="entry name" value="Magnesium transport protein CorA"/>
    <property type="match status" value="1"/>
</dbReference>
<dbReference type="Gene3D" id="1.20.58.340">
    <property type="entry name" value="Magnesium transport protein CorA, transmembrane region"/>
    <property type="match status" value="2"/>
</dbReference>
<comment type="subcellular location">
    <subcellularLocation>
        <location evidence="1">Cell membrane</location>
        <topology evidence="1">Multi-pass membrane protein</topology>
    </subcellularLocation>
    <subcellularLocation>
        <location evidence="8">Membrane</location>
        <topology evidence="8">Multi-pass membrane protein</topology>
    </subcellularLocation>
</comment>
<dbReference type="SUPFAM" id="SSF144083">
    <property type="entry name" value="Magnesium transport protein CorA, transmembrane region"/>
    <property type="match status" value="1"/>
</dbReference>
<dbReference type="Gene3D" id="3.30.460.20">
    <property type="entry name" value="CorA soluble domain-like"/>
    <property type="match status" value="1"/>
</dbReference>
<evidence type="ECO:0000256" key="2">
    <source>
        <dbReference type="ARBA" id="ARBA00009765"/>
    </source>
</evidence>
<keyword evidence="3 8" id="KW-0813">Transport</keyword>
<evidence type="ECO:0000313" key="10">
    <source>
        <dbReference type="Proteomes" id="UP000271573"/>
    </source>
</evidence>
<comment type="function">
    <text evidence="8">Mediates influx of magnesium ions.</text>
</comment>
<dbReference type="GO" id="GO:0015087">
    <property type="term" value="F:cobalt ion transmembrane transporter activity"/>
    <property type="evidence" value="ECO:0007669"/>
    <property type="project" value="UniProtKB-UniRule"/>
</dbReference>
<dbReference type="Proteomes" id="UP000271573">
    <property type="component" value="Chromosome"/>
</dbReference>
<dbReference type="KEGG" id="nbe:Back2_23530"/>
<evidence type="ECO:0000256" key="8">
    <source>
        <dbReference type="RuleBase" id="RU362010"/>
    </source>
</evidence>
<feature type="transmembrane region" description="Helical" evidence="8">
    <location>
        <begin position="259"/>
        <end position="280"/>
    </location>
</feature>
<sequence length="324" mass="36665">MTSDILYLHSGPEAKMSPERVRQLLDSGEFFWLSLDGDDDTDLLRQTFGFHPLAVEDAVRGGQRPKIDQYDGYTFWVAHGVNTQGDLAEVHIFFTAQYVVTVGADCEALFAEVHRRLEMHPPKLTSAPSVTAVYLMLDALVDSFFPRLAELDERIDELEDAILKAPTQDQLGELFGLKRRLVTYRKTITPQRDLMARVLSGVDTLEGMTDEDLRYFRDLYDHLIRISDMVDSYRDLVSGAVDTHISMVSNRMNVIMKQLTIIATVFLPLTFLTGFFGQNFSFLVNHVISATWTFWVYGIGLNFGAIIGLVWYGRRSGWFGGPSA</sequence>
<protein>
    <recommendedName>
        <fullName evidence="8">Magnesium transport protein CorA</fullName>
    </recommendedName>
</protein>
<keyword evidence="4 8" id="KW-1003">Cell membrane</keyword>